<evidence type="ECO:0000313" key="1">
    <source>
        <dbReference type="EMBL" id="KAH3847295.1"/>
    </source>
</evidence>
<reference evidence="1" key="2">
    <citation type="submission" date="2020-11" db="EMBL/GenBank/DDBJ databases">
        <authorList>
            <person name="McCartney M.A."/>
            <person name="Auch B."/>
            <person name="Kono T."/>
            <person name="Mallez S."/>
            <person name="Becker A."/>
            <person name="Gohl D.M."/>
            <person name="Silverstein K.A.T."/>
            <person name="Koren S."/>
            <person name="Bechman K.B."/>
            <person name="Herman A."/>
            <person name="Abrahante J.E."/>
            <person name="Garbe J."/>
        </authorList>
    </citation>
    <scope>NUCLEOTIDE SEQUENCE</scope>
    <source>
        <strain evidence="1">Duluth1</strain>
        <tissue evidence="1">Whole animal</tissue>
    </source>
</reference>
<proteinExistence type="predicted"/>
<dbReference type="Proteomes" id="UP000828390">
    <property type="component" value="Unassembled WGS sequence"/>
</dbReference>
<accession>A0A9D4KWA3</accession>
<protein>
    <recommendedName>
        <fullName evidence="3">DDE Tnp4 domain-containing protein</fullName>
    </recommendedName>
</protein>
<organism evidence="1 2">
    <name type="scientific">Dreissena polymorpha</name>
    <name type="common">Zebra mussel</name>
    <name type="synonym">Mytilus polymorpha</name>
    <dbReference type="NCBI Taxonomy" id="45954"/>
    <lineage>
        <taxon>Eukaryota</taxon>
        <taxon>Metazoa</taxon>
        <taxon>Spiralia</taxon>
        <taxon>Lophotrochozoa</taxon>
        <taxon>Mollusca</taxon>
        <taxon>Bivalvia</taxon>
        <taxon>Autobranchia</taxon>
        <taxon>Heteroconchia</taxon>
        <taxon>Euheterodonta</taxon>
        <taxon>Imparidentia</taxon>
        <taxon>Neoheterodontei</taxon>
        <taxon>Myida</taxon>
        <taxon>Dreissenoidea</taxon>
        <taxon>Dreissenidae</taxon>
        <taxon>Dreissena</taxon>
    </lineage>
</organism>
<evidence type="ECO:0008006" key="3">
    <source>
        <dbReference type="Google" id="ProtNLM"/>
    </source>
</evidence>
<comment type="caution">
    <text evidence="1">The sequence shown here is derived from an EMBL/GenBank/DDBJ whole genome shotgun (WGS) entry which is preliminary data.</text>
</comment>
<dbReference type="EMBL" id="JAIWYP010000003">
    <property type="protein sequence ID" value="KAH3847295.1"/>
    <property type="molecule type" value="Genomic_DNA"/>
</dbReference>
<dbReference type="AlphaFoldDB" id="A0A9D4KWA3"/>
<reference evidence="1" key="1">
    <citation type="journal article" date="2019" name="bioRxiv">
        <title>The Genome of the Zebra Mussel, Dreissena polymorpha: A Resource for Invasive Species Research.</title>
        <authorList>
            <person name="McCartney M.A."/>
            <person name="Auch B."/>
            <person name="Kono T."/>
            <person name="Mallez S."/>
            <person name="Zhang Y."/>
            <person name="Obille A."/>
            <person name="Becker A."/>
            <person name="Abrahante J.E."/>
            <person name="Garbe J."/>
            <person name="Badalamenti J.P."/>
            <person name="Herman A."/>
            <person name="Mangelson H."/>
            <person name="Liachko I."/>
            <person name="Sullivan S."/>
            <person name="Sone E.D."/>
            <person name="Koren S."/>
            <person name="Silverstein K.A.T."/>
            <person name="Beckman K.B."/>
            <person name="Gohl D.M."/>
        </authorList>
    </citation>
    <scope>NUCLEOTIDE SEQUENCE</scope>
    <source>
        <strain evidence="1">Duluth1</strain>
        <tissue evidence="1">Whole animal</tissue>
    </source>
</reference>
<evidence type="ECO:0000313" key="2">
    <source>
        <dbReference type="Proteomes" id="UP000828390"/>
    </source>
</evidence>
<gene>
    <name evidence="1" type="ORF">DPMN_089615</name>
</gene>
<sequence length="58" mass="6727">MLQNSGLRQMFADGQIPFRGKYHILGDSGYAWSEWLLTPYLNPQPGSQIAYNRYSFIK</sequence>
<keyword evidence="2" id="KW-1185">Reference proteome</keyword>
<name>A0A9D4KWA3_DREPO</name>